<dbReference type="PROSITE" id="PS50879">
    <property type="entry name" value="RNASE_H_1"/>
    <property type="match status" value="1"/>
</dbReference>
<comment type="caution">
    <text evidence="2">The sequence shown here is derived from an EMBL/GenBank/DDBJ whole genome shotgun (WGS) entry which is preliminary data.</text>
</comment>
<gene>
    <name evidence="2" type="ORF">ANN_19308</name>
</gene>
<dbReference type="InterPro" id="IPR012337">
    <property type="entry name" value="RNaseH-like_sf"/>
</dbReference>
<sequence>MILKTYITSPPPLFPALTGTVEAPCKSTVRRVAAQLHRSLSEKGLALLVNHGIPDEKNMEVYSFNAVGASYELARMIVARHPTYSEGQFIKNCILTAAKNVCLNELRNGSKTEEHVGAGVVAVQKSLEIYTGTQRLGNECSVFQAELIGIKMAIDWIISQRKDETSYGIHVDSQAGRHAVANKRTTQPIPVYIRKKMIDLKKTTEISLSWIKDHSGIKGNERANYLAIWPKLQPYIETP</sequence>
<evidence type="ECO:0000313" key="3">
    <source>
        <dbReference type="Proteomes" id="UP001148838"/>
    </source>
</evidence>
<dbReference type="EMBL" id="JAJSOF020000031">
    <property type="protein sequence ID" value="KAJ4430717.1"/>
    <property type="molecule type" value="Genomic_DNA"/>
</dbReference>
<dbReference type="Proteomes" id="UP001148838">
    <property type="component" value="Unassembled WGS sequence"/>
</dbReference>
<protein>
    <recommendedName>
        <fullName evidence="1">RNase H type-1 domain-containing protein</fullName>
    </recommendedName>
</protein>
<evidence type="ECO:0000259" key="1">
    <source>
        <dbReference type="PROSITE" id="PS50879"/>
    </source>
</evidence>
<dbReference type="InterPro" id="IPR002156">
    <property type="entry name" value="RNaseH_domain"/>
</dbReference>
<dbReference type="CDD" id="cd09276">
    <property type="entry name" value="Rnase_HI_RT_non_LTR"/>
    <property type="match status" value="1"/>
</dbReference>
<dbReference type="Gene3D" id="3.30.420.10">
    <property type="entry name" value="Ribonuclease H-like superfamily/Ribonuclease H"/>
    <property type="match status" value="1"/>
</dbReference>
<dbReference type="SUPFAM" id="SSF53098">
    <property type="entry name" value="Ribonuclease H-like"/>
    <property type="match status" value="1"/>
</dbReference>
<reference evidence="2 3" key="1">
    <citation type="journal article" date="2022" name="Allergy">
        <title>Genome assembly and annotation of Periplaneta americana reveal a comprehensive cockroach allergen profile.</title>
        <authorList>
            <person name="Wang L."/>
            <person name="Xiong Q."/>
            <person name="Saelim N."/>
            <person name="Wang L."/>
            <person name="Nong W."/>
            <person name="Wan A.T."/>
            <person name="Shi M."/>
            <person name="Liu X."/>
            <person name="Cao Q."/>
            <person name="Hui J.H.L."/>
            <person name="Sookrung N."/>
            <person name="Leung T.F."/>
            <person name="Tungtrongchitr A."/>
            <person name="Tsui S.K.W."/>
        </authorList>
    </citation>
    <scope>NUCLEOTIDE SEQUENCE [LARGE SCALE GENOMIC DNA]</scope>
    <source>
        <strain evidence="2">PWHHKU_190912</strain>
    </source>
</reference>
<organism evidence="2 3">
    <name type="scientific">Periplaneta americana</name>
    <name type="common">American cockroach</name>
    <name type="synonym">Blatta americana</name>
    <dbReference type="NCBI Taxonomy" id="6978"/>
    <lineage>
        <taxon>Eukaryota</taxon>
        <taxon>Metazoa</taxon>
        <taxon>Ecdysozoa</taxon>
        <taxon>Arthropoda</taxon>
        <taxon>Hexapoda</taxon>
        <taxon>Insecta</taxon>
        <taxon>Pterygota</taxon>
        <taxon>Neoptera</taxon>
        <taxon>Polyneoptera</taxon>
        <taxon>Dictyoptera</taxon>
        <taxon>Blattodea</taxon>
        <taxon>Blattoidea</taxon>
        <taxon>Blattidae</taxon>
        <taxon>Blattinae</taxon>
        <taxon>Periplaneta</taxon>
    </lineage>
</organism>
<feature type="domain" description="RNase H type-1" evidence="1">
    <location>
        <begin position="123"/>
        <end position="232"/>
    </location>
</feature>
<proteinExistence type="predicted"/>
<keyword evidence="3" id="KW-1185">Reference proteome</keyword>
<dbReference type="InterPro" id="IPR036397">
    <property type="entry name" value="RNaseH_sf"/>
</dbReference>
<name>A0ABQ8SAH3_PERAM</name>
<accession>A0ABQ8SAH3</accession>
<evidence type="ECO:0000313" key="2">
    <source>
        <dbReference type="EMBL" id="KAJ4430717.1"/>
    </source>
</evidence>